<protein>
    <recommendedName>
        <fullName evidence="2">Ig-like domain-containing protein</fullName>
    </recommendedName>
</protein>
<dbReference type="STRING" id="8496.A0A151P7L2"/>
<reference evidence="3 4" key="1">
    <citation type="journal article" date="2012" name="Genome Biol.">
        <title>Sequencing three crocodilian genomes to illuminate the evolution of archosaurs and amniotes.</title>
        <authorList>
            <person name="St John J.A."/>
            <person name="Braun E.L."/>
            <person name="Isberg S.R."/>
            <person name="Miles L.G."/>
            <person name="Chong A.Y."/>
            <person name="Gongora J."/>
            <person name="Dalzell P."/>
            <person name="Moran C."/>
            <person name="Bed'hom B."/>
            <person name="Abzhanov A."/>
            <person name="Burgess S.C."/>
            <person name="Cooksey A.M."/>
            <person name="Castoe T.A."/>
            <person name="Crawford N.G."/>
            <person name="Densmore L.D."/>
            <person name="Drew J.C."/>
            <person name="Edwards S.V."/>
            <person name="Faircloth B.C."/>
            <person name="Fujita M.K."/>
            <person name="Greenwold M.J."/>
            <person name="Hoffmann F.G."/>
            <person name="Howard J.M."/>
            <person name="Iguchi T."/>
            <person name="Janes D.E."/>
            <person name="Khan S.Y."/>
            <person name="Kohno S."/>
            <person name="de Koning A.J."/>
            <person name="Lance S.L."/>
            <person name="McCarthy F.M."/>
            <person name="McCormack J.E."/>
            <person name="Merchant M.E."/>
            <person name="Peterson D.G."/>
            <person name="Pollock D.D."/>
            <person name="Pourmand N."/>
            <person name="Raney B.J."/>
            <person name="Roessler K.A."/>
            <person name="Sanford J.R."/>
            <person name="Sawyer R.H."/>
            <person name="Schmidt C.J."/>
            <person name="Triplett E.W."/>
            <person name="Tuberville T.D."/>
            <person name="Venegas-Anaya M."/>
            <person name="Howard J.T."/>
            <person name="Jarvis E.D."/>
            <person name="Guillette L.J.Jr."/>
            <person name="Glenn T.C."/>
            <person name="Green R.E."/>
            <person name="Ray D.A."/>
        </authorList>
    </citation>
    <scope>NUCLEOTIDE SEQUENCE [LARGE SCALE GENOMIC DNA]</scope>
    <source>
        <strain evidence="3">KSC_2009_1</strain>
    </source>
</reference>
<feature type="transmembrane region" description="Helical" evidence="1">
    <location>
        <begin position="146"/>
        <end position="168"/>
    </location>
</feature>
<dbReference type="Pfam" id="PF07679">
    <property type="entry name" value="I-set"/>
    <property type="match status" value="1"/>
</dbReference>
<proteinExistence type="predicted"/>
<feature type="domain" description="Ig-like" evidence="2">
    <location>
        <begin position="1"/>
        <end position="57"/>
    </location>
</feature>
<keyword evidence="4" id="KW-1185">Reference proteome</keyword>
<dbReference type="PROSITE" id="PS50835">
    <property type="entry name" value="IG_LIKE"/>
    <property type="match status" value="1"/>
</dbReference>
<dbReference type="AlphaFoldDB" id="A0A151P7L2"/>
<dbReference type="InterPro" id="IPR013783">
    <property type="entry name" value="Ig-like_fold"/>
</dbReference>
<dbReference type="InterPro" id="IPR036179">
    <property type="entry name" value="Ig-like_dom_sf"/>
</dbReference>
<dbReference type="Proteomes" id="UP000050525">
    <property type="component" value="Unassembled WGS sequence"/>
</dbReference>
<keyword evidence="1" id="KW-1133">Transmembrane helix</keyword>
<dbReference type="Gene3D" id="2.60.40.10">
    <property type="entry name" value="Immunoglobulins"/>
    <property type="match status" value="1"/>
</dbReference>
<evidence type="ECO:0000256" key="1">
    <source>
        <dbReference type="SAM" id="Phobius"/>
    </source>
</evidence>
<dbReference type="InterPro" id="IPR013098">
    <property type="entry name" value="Ig_I-set"/>
</dbReference>
<comment type="caution">
    <text evidence="3">The sequence shown here is derived from an EMBL/GenBank/DDBJ whole genome shotgun (WGS) entry which is preliminary data.</text>
</comment>
<accession>A0A151P7L2</accession>
<keyword evidence="1" id="KW-0472">Membrane</keyword>
<organism evidence="3 4">
    <name type="scientific">Alligator mississippiensis</name>
    <name type="common">American alligator</name>
    <dbReference type="NCBI Taxonomy" id="8496"/>
    <lineage>
        <taxon>Eukaryota</taxon>
        <taxon>Metazoa</taxon>
        <taxon>Chordata</taxon>
        <taxon>Craniata</taxon>
        <taxon>Vertebrata</taxon>
        <taxon>Euteleostomi</taxon>
        <taxon>Archelosauria</taxon>
        <taxon>Archosauria</taxon>
        <taxon>Crocodylia</taxon>
        <taxon>Alligatoridae</taxon>
        <taxon>Alligatorinae</taxon>
        <taxon>Alligator</taxon>
    </lineage>
</organism>
<name>A0A151P7L2_ALLMI</name>
<feature type="transmembrane region" description="Helical" evidence="1">
    <location>
        <begin position="109"/>
        <end position="126"/>
    </location>
</feature>
<feature type="transmembrane region" description="Helical" evidence="1">
    <location>
        <begin position="67"/>
        <end position="88"/>
    </location>
</feature>
<dbReference type="CDD" id="cd00096">
    <property type="entry name" value="Ig"/>
    <property type="match status" value="1"/>
</dbReference>
<dbReference type="SUPFAM" id="SSF48726">
    <property type="entry name" value="Immunoglobulin"/>
    <property type="match status" value="1"/>
</dbReference>
<keyword evidence="1" id="KW-0812">Transmembrane</keyword>
<dbReference type="InterPro" id="IPR007110">
    <property type="entry name" value="Ig-like_dom"/>
</dbReference>
<sequence length="187" mass="20809">MDTIDWKKDGKPLPEDQDFQLSKNHSILIISEGQKLNCGSYSCNVSNEISWQETTLNWAIAGPSASFIVPEILLTYVIIVTFLVSAAMTIQPAKLNGLKSTTTQHTLDYIVPGGVFLVVLTASLLIKKIQQLHEKACTEFVDITTLTVSTAVVSFLPLLAILVCYHITQRWQKESSSSRRQDLQEIL</sequence>
<evidence type="ECO:0000313" key="3">
    <source>
        <dbReference type="EMBL" id="KYO45028.1"/>
    </source>
</evidence>
<evidence type="ECO:0000259" key="2">
    <source>
        <dbReference type="PROSITE" id="PS50835"/>
    </source>
</evidence>
<evidence type="ECO:0000313" key="4">
    <source>
        <dbReference type="Proteomes" id="UP000050525"/>
    </source>
</evidence>
<dbReference type="EMBL" id="AKHW03000635">
    <property type="protein sequence ID" value="KYO45028.1"/>
    <property type="molecule type" value="Genomic_DNA"/>
</dbReference>
<gene>
    <name evidence="3" type="ORF">Y1Q_0007339</name>
</gene>